<evidence type="ECO:0000256" key="1">
    <source>
        <dbReference type="SAM" id="MobiDB-lite"/>
    </source>
</evidence>
<sequence>MDKGKDDDPLIEAALEHLDEAERERAKARALRAEADALDAKADTEVLEAERDLEKAKGHDGDEDDDDVKVRFRHLAEHEKAKFSVDEDMTLQAIWDQAYDELEIERDERDVLQAPVEGGNPVSLMEHLALTLKQARHRDLCKRDFEIAARTGGA</sequence>
<name>A0A7W7EXY6_9SPHN</name>
<reference evidence="2 3" key="1">
    <citation type="submission" date="2020-08" db="EMBL/GenBank/DDBJ databases">
        <title>Genomic Encyclopedia of Type Strains, Phase IV (KMG-IV): sequencing the most valuable type-strain genomes for metagenomic binning, comparative biology and taxonomic classification.</title>
        <authorList>
            <person name="Goeker M."/>
        </authorList>
    </citation>
    <scope>NUCLEOTIDE SEQUENCE [LARGE SCALE GENOMIC DNA]</scope>
    <source>
        <strain evidence="2 3">DSM 17507</strain>
    </source>
</reference>
<feature type="region of interest" description="Disordered" evidence="1">
    <location>
        <begin position="40"/>
        <end position="66"/>
    </location>
</feature>
<accession>A0A7W7EXY6</accession>
<dbReference type="Proteomes" id="UP000538566">
    <property type="component" value="Unassembled WGS sequence"/>
</dbReference>
<protein>
    <submittedName>
        <fullName evidence="2">Multidrug efflux pump subunit AcrA (Membrane-fusion protein)</fullName>
    </submittedName>
</protein>
<evidence type="ECO:0000313" key="3">
    <source>
        <dbReference type="Proteomes" id="UP000538566"/>
    </source>
</evidence>
<keyword evidence="3" id="KW-1185">Reference proteome</keyword>
<gene>
    <name evidence="2" type="ORF">GGR37_004119</name>
</gene>
<comment type="caution">
    <text evidence="2">The sequence shown here is derived from an EMBL/GenBank/DDBJ whole genome shotgun (WGS) entry which is preliminary data.</text>
</comment>
<proteinExistence type="predicted"/>
<evidence type="ECO:0000313" key="2">
    <source>
        <dbReference type="EMBL" id="MBB4615815.1"/>
    </source>
</evidence>
<dbReference type="AlphaFoldDB" id="A0A7W7EXY6"/>
<feature type="compositionally biased region" description="Basic and acidic residues" evidence="1">
    <location>
        <begin position="40"/>
        <end position="60"/>
    </location>
</feature>
<dbReference type="EMBL" id="JACHOA010000013">
    <property type="protein sequence ID" value="MBB4615815.1"/>
    <property type="molecule type" value="Genomic_DNA"/>
</dbReference>
<organism evidence="2 3">
    <name type="scientific">Novosphingobium taihuense</name>
    <dbReference type="NCBI Taxonomy" id="260085"/>
    <lineage>
        <taxon>Bacteria</taxon>
        <taxon>Pseudomonadati</taxon>
        <taxon>Pseudomonadota</taxon>
        <taxon>Alphaproteobacteria</taxon>
        <taxon>Sphingomonadales</taxon>
        <taxon>Sphingomonadaceae</taxon>
        <taxon>Novosphingobium</taxon>
    </lineage>
</organism>
<dbReference type="RefSeq" id="WP_144908050.1">
    <property type="nucleotide sequence ID" value="NZ_JACHOA010000013.1"/>
</dbReference>